<accession>A0ABW9CY53</accession>
<gene>
    <name evidence="2" type="ORF">PQR08_35335</name>
</gene>
<evidence type="ECO:0000313" key="3">
    <source>
        <dbReference type="Proteomes" id="UP001629462"/>
    </source>
</evidence>
<evidence type="ECO:0000256" key="1">
    <source>
        <dbReference type="SAM" id="SignalP"/>
    </source>
</evidence>
<dbReference type="Gene3D" id="3.20.20.80">
    <property type="entry name" value="Glycosidases"/>
    <property type="match status" value="1"/>
</dbReference>
<dbReference type="Proteomes" id="UP001629462">
    <property type="component" value="Unassembled WGS sequence"/>
</dbReference>
<name>A0ABW9CY53_9BURK</name>
<keyword evidence="1" id="KW-0732">Signal</keyword>
<protein>
    <submittedName>
        <fullName evidence="2">Glycoside hydrolase family 71 protein</fullName>
    </submittedName>
</protein>
<keyword evidence="2" id="KW-0378">Hydrolase</keyword>
<sequence>MKRRAFLFGAAGMMSPWMLKAATGTPGNASASSAGKRVFAHYMVAWPRGGPHATIDDYIAEFRDAQRCGIDGFSLNCGGWHRSEPLYRARVLAMYRAAAEYEKDFKLFVSADGNAQNELGDIIDMTGGLPAQLSVAGRPVLSAYALGGRVEARREALMMQAKSLGAYFVPHFAPSTGESEIDIARAKEVAARSEAADGYFYFGAAGAPDLIARSTERLAAALRTAGKVFMAPVTPYYRGLSSGTNYRVFETGGFSGMATEWLSAIKSNADWVQIVTWNDWAESTYVAPIGASTRAQIYDPRFGALPNHDSYLIASRYLNEWFKRGSAPTITCDALYYFYRLHPVRGDTQTGAASAPRSSAPLTANVHVTTFLEAPATLEIIQGAPSTAHELPAGYNEVAVPAYPGKPRFRLSRNGCTIADKTGEEAISLNDFSGAFNYFSGTSDLGRCRKR</sequence>
<evidence type="ECO:0000313" key="2">
    <source>
        <dbReference type="EMBL" id="MFM0522704.1"/>
    </source>
</evidence>
<feature type="chain" id="PRO_5047228845" evidence="1">
    <location>
        <begin position="22"/>
        <end position="451"/>
    </location>
</feature>
<dbReference type="CDD" id="cd11577">
    <property type="entry name" value="GH71"/>
    <property type="match status" value="1"/>
</dbReference>
<keyword evidence="3" id="KW-1185">Reference proteome</keyword>
<dbReference type="InterPro" id="IPR005197">
    <property type="entry name" value="Glyco_hydro_71"/>
</dbReference>
<feature type="signal peptide" evidence="1">
    <location>
        <begin position="1"/>
        <end position="21"/>
    </location>
</feature>
<dbReference type="Pfam" id="PF03659">
    <property type="entry name" value="Glyco_hydro_71"/>
    <property type="match status" value="1"/>
</dbReference>
<organism evidence="2 3">
    <name type="scientific">Caballeronia jiangsuensis</name>
    <dbReference type="NCBI Taxonomy" id="1458357"/>
    <lineage>
        <taxon>Bacteria</taxon>
        <taxon>Pseudomonadati</taxon>
        <taxon>Pseudomonadota</taxon>
        <taxon>Betaproteobacteria</taxon>
        <taxon>Burkholderiales</taxon>
        <taxon>Burkholderiaceae</taxon>
        <taxon>Caballeronia</taxon>
    </lineage>
</organism>
<dbReference type="EMBL" id="JAQQDB010000057">
    <property type="protein sequence ID" value="MFM0522704.1"/>
    <property type="molecule type" value="Genomic_DNA"/>
</dbReference>
<dbReference type="GO" id="GO:0016787">
    <property type="term" value="F:hydrolase activity"/>
    <property type="evidence" value="ECO:0007669"/>
    <property type="project" value="UniProtKB-KW"/>
</dbReference>
<reference evidence="2 3" key="1">
    <citation type="journal article" date="2024" name="Chem. Sci.">
        <title>Discovery of megapolipeptins by genome mining of a Burkholderiales bacteria collection.</title>
        <authorList>
            <person name="Paulo B.S."/>
            <person name="Recchia M.J.J."/>
            <person name="Lee S."/>
            <person name="Fergusson C.H."/>
            <person name="Romanowski S.B."/>
            <person name="Hernandez A."/>
            <person name="Krull N."/>
            <person name="Liu D.Y."/>
            <person name="Cavanagh H."/>
            <person name="Bos A."/>
            <person name="Gray C.A."/>
            <person name="Murphy B.T."/>
            <person name="Linington R.G."/>
            <person name="Eustaquio A.S."/>
        </authorList>
    </citation>
    <scope>NUCLEOTIDE SEQUENCE [LARGE SCALE GENOMIC DNA]</scope>
    <source>
        <strain evidence="2 3">RL17-374-BIF-D</strain>
    </source>
</reference>
<comment type="caution">
    <text evidence="2">The sequence shown here is derived from an EMBL/GenBank/DDBJ whole genome shotgun (WGS) entry which is preliminary data.</text>
</comment>
<proteinExistence type="predicted"/>
<dbReference type="RefSeq" id="WP_408164022.1">
    <property type="nucleotide sequence ID" value="NZ_JAQQDB010000057.1"/>
</dbReference>